<dbReference type="PROSITE" id="PS51293">
    <property type="entry name" value="SANT"/>
    <property type="match status" value="1"/>
</dbReference>
<feature type="domain" description="Myb-like" evidence="6">
    <location>
        <begin position="119"/>
        <end position="171"/>
    </location>
</feature>
<accession>A0ABY9DTS6</accession>
<evidence type="ECO:0000313" key="10">
    <source>
        <dbReference type="Proteomes" id="UP001227230"/>
    </source>
</evidence>
<evidence type="ECO:0000256" key="3">
    <source>
        <dbReference type="ARBA" id="ARBA00023163"/>
    </source>
</evidence>
<gene>
    <name evidence="9" type="ORF">VitviT2T_028376</name>
</gene>
<proteinExistence type="predicted"/>
<dbReference type="Gene3D" id="1.10.10.60">
    <property type="entry name" value="Homeodomain-like"/>
    <property type="match status" value="2"/>
</dbReference>
<organism evidence="9 10">
    <name type="scientific">Vitis vinifera</name>
    <name type="common">Grape</name>
    <dbReference type="NCBI Taxonomy" id="29760"/>
    <lineage>
        <taxon>Eukaryota</taxon>
        <taxon>Viridiplantae</taxon>
        <taxon>Streptophyta</taxon>
        <taxon>Embryophyta</taxon>
        <taxon>Tracheophyta</taxon>
        <taxon>Spermatophyta</taxon>
        <taxon>Magnoliopsida</taxon>
        <taxon>eudicotyledons</taxon>
        <taxon>Gunneridae</taxon>
        <taxon>Pentapetalae</taxon>
        <taxon>rosids</taxon>
        <taxon>Vitales</taxon>
        <taxon>Vitaceae</taxon>
        <taxon>Viteae</taxon>
        <taxon>Vitis</taxon>
    </lineage>
</organism>
<dbReference type="SMART" id="SM00717">
    <property type="entry name" value="SANT"/>
    <property type="match status" value="2"/>
</dbReference>
<sequence length="204" mass="23606">MALCVYKYISSLINFQIHLFNSEVLEMSQFIDYSLSFGSKWNRSEDILLERAILIFPEETPNRWYKIVTQILGKSPMDVLEHYIKLIQDIDAIDFGSMDQYIPDRWDLKEEEGSTGSKVENKKGTPWTEEKHVLFLEGLVKYGKGDWKSISRNFVITRMPSQVASHAQKYFARQRPGNMGKKRKRTSIHDITTDDLPPLGGVTP</sequence>
<dbReference type="InterPro" id="IPR006447">
    <property type="entry name" value="Myb_dom_plants"/>
</dbReference>
<dbReference type="InterPro" id="IPR009057">
    <property type="entry name" value="Homeodomain-like_sf"/>
</dbReference>
<reference evidence="9 10" key="1">
    <citation type="journal article" date="2023" name="Hortic Res">
        <title>The complete reference genome for grapevine (Vitis vinifera L.) genetics and breeding.</title>
        <authorList>
            <person name="Shi X."/>
            <person name="Cao S."/>
            <person name="Wang X."/>
            <person name="Huang S."/>
            <person name="Wang Y."/>
            <person name="Liu Z."/>
            <person name="Liu W."/>
            <person name="Leng X."/>
            <person name="Peng Y."/>
            <person name="Wang N."/>
            <person name="Wang Y."/>
            <person name="Ma Z."/>
            <person name="Xu X."/>
            <person name="Zhang F."/>
            <person name="Xue H."/>
            <person name="Zhong H."/>
            <person name="Wang Y."/>
            <person name="Zhang K."/>
            <person name="Velt A."/>
            <person name="Avia K."/>
            <person name="Holtgrawe D."/>
            <person name="Grimplet J."/>
            <person name="Matus J.T."/>
            <person name="Ware D."/>
            <person name="Wu X."/>
            <person name="Wang H."/>
            <person name="Liu C."/>
            <person name="Fang Y."/>
            <person name="Rustenholz C."/>
            <person name="Cheng Z."/>
            <person name="Xiao H."/>
            <person name="Zhou Y."/>
        </authorList>
    </citation>
    <scope>NUCLEOTIDE SEQUENCE [LARGE SCALE GENOMIC DNA]</scope>
    <source>
        <strain evidence="10">cv. Pinot noir / PN40024</strain>
        <tissue evidence="9">Leaf</tissue>
    </source>
</reference>
<evidence type="ECO:0000256" key="5">
    <source>
        <dbReference type="SAM" id="MobiDB-lite"/>
    </source>
</evidence>
<evidence type="ECO:0000256" key="1">
    <source>
        <dbReference type="ARBA" id="ARBA00004123"/>
    </source>
</evidence>
<dbReference type="EMBL" id="CP126665">
    <property type="protein sequence ID" value="WKA10822.1"/>
    <property type="molecule type" value="Genomic_DNA"/>
</dbReference>
<dbReference type="Pfam" id="PF23082">
    <property type="entry name" value="Myb_DNA-binding_2"/>
    <property type="match status" value="1"/>
</dbReference>
<dbReference type="InterPro" id="IPR001005">
    <property type="entry name" value="SANT/Myb"/>
</dbReference>
<feature type="domain" description="HTH myb-type" evidence="8">
    <location>
        <begin position="120"/>
        <end position="175"/>
    </location>
</feature>
<dbReference type="PROSITE" id="PS50090">
    <property type="entry name" value="MYB_LIKE"/>
    <property type="match status" value="1"/>
</dbReference>
<evidence type="ECO:0008006" key="11">
    <source>
        <dbReference type="Google" id="ProtNLM"/>
    </source>
</evidence>
<name>A0ABY9DTS6_VITVI</name>
<dbReference type="PANTHER" id="PTHR44042:SF15">
    <property type="entry name" value="DUPLICATED HOMEODOMAIN-LIKE SUPERFAMILY PROTEIN"/>
    <property type="match status" value="1"/>
</dbReference>
<keyword evidence="4" id="KW-0539">Nucleus</keyword>
<evidence type="ECO:0000313" key="9">
    <source>
        <dbReference type="EMBL" id="WKA10822.1"/>
    </source>
</evidence>
<dbReference type="Pfam" id="PF00249">
    <property type="entry name" value="Myb_DNA-binding"/>
    <property type="match status" value="1"/>
</dbReference>
<evidence type="ECO:0000256" key="2">
    <source>
        <dbReference type="ARBA" id="ARBA00023015"/>
    </source>
</evidence>
<keyword evidence="3" id="KW-0804">Transcription</keyword>
<dbReference type="CDD" id="cd00167">
    <property type="entry name" value="SANT"/>
    <property type="match status" value="2"/>
</dbReference>
<dbReference type="NCBIfam" id="TIGR01557">
    <property type="entry name" value="myb_SHAQKYF"/>
    <property type="match status" value="1"/>
</dbReference>
<evidence type="ECO:0000259" key="7">
    <source>
        <dbReference type="PROSITE" id="PS51293"/>
    </source>
</evidence>
<protein>
    <recommendedName>
        <fullName evidence="11">Transcription factor DIVARICATA</fullName>
    </recommendedName>
</protein>
<keyword evidence="2" id="KW-0805">Transcription regulation</keyword>
<dbReference type="SUPFAM" id="SSF46689">
    <property type="entry name" value="Homeodomain-like"/>
    <property type="match status" value="2"/>
</dbReference>
<evidence type="ECO:0000256" key="4">
    <source>
        <dbReference type="ARBA" id="ARBA00023242"/>
    </source>
</evidence>
<feature type="region of interest" description="Disordered" evidence="5">
    <location>
        <begin position="174"/>
        <end position="204"/>
    </location>
</feature>
<evidence type="ECO:0000259" key="8">
    <source>
        <dbReference type="PROSITE" id="PS51294"/>
    </source>
</evidence>
<comment type="subcellular location">
    <subcellularLocation>
        <location evidence="1">Nucleus</location>
    </subcellularLocation>
</comment>
<dbReference type="Proteomes" id="UP001227230">
    <property type="component" value="Chromosome 18"/>
</dbReference>
<dbReference type="PROSITE" id="PS51294">
    <property type="entry name" value="HTH_MYB"/>
    <property type="match status" value="1"/>
</dbReference>
<keyword evidence="10" id="KW-1185">Reference proteome</keyword>
<evidence type="ECO:0000259" key="6">
    <source>
        <dbReference type="PROSITE" id="PS50090"/>
    </source>
</evidence>
<dbReference type="InterPro" id="IPR017930">
    <property type="entry name" value="Myb_dom"/>
</dbReference>
<feature type="domain" description="SANT" evidence="7">
    <location>
        <begin position="122"/>
        <end position="175"/>
    </location>
</feature>
<dbReference type="PANTHER" id="PTHR44042">
    <property type="entry name" value="DUPLICATED HOMEODOMAIN-LIKE SUPERFAMILY PROTEIN-RELATED"/>
    <property type="match status" value="1"/>
</dbReference>
<dbReference type="InterPro" id="IPR017884">
    <property type="entry name" value="SANT_dom"/>
</dbReference>